<evidence type="ECO:0000313" key="1">
    <source>
        <dbReference type="EMBL" id="PLS01878.1"/>
    </source>
</evidence>
<sequence>MEENKPNFHKKSIKSSHENEPAFNVYLDEVLVAEVRGNNPTKLTVIPMRELNDYEEDKLHEYIETMVSDQEY</sequence>
<name>A0A2N5H8M9_9BACI</name>
<dbReference type="Proteomes" id="UP000234950">
    <property type="component" value="Unassembled WGS sequence"/>
</dbReference>
<dbReference type="RefSeq" id="WP_101650883.1">
    <property type="nucleotide sequence ID" value="NZ_PGVE01000088.1"/>
</dbReference>
<organism evidence="1 2">
    <name type="scientific">Neobacillus cucumis</name>
    <dbReference type="NCBI Taxonomy" id="1740721"/>
    <lineage>
        <taxon>Bacteria</taxon>
        <taxon>Bacillati</taxon>
        <taxon>Bacillota</taxon>
        <taxon>Bacilli</taxon>
        <taxon>Bacillales</taxon>
        <taxon>Bacillaceae</taxon>
        <taxon>Neobacillus</taxon>
    </lineage>
</organism>
<protein>
    <submittedName>
        <fullName evidence="1">Uncharacterized protein</fullName>
    </submittedName>
</protein>
<gene>
    <name evidence="1" type="ORF">CVD27_23300</name>
</gene>
<evidence type="ECO:0000313" key="2">
    <source>
        <dbReference type="Proteomes" id="UP000234950"/>
    </source>
</evidence>
<keyword evidence="2" id="KW-1185">Reference proteome</keyword>
<reference evidence="1 2" key="1">
    <citation type="submission" date="2017-11" db="EMBL/GenBank/DDBJ databases">
        <title>Comparitive Functional Genomics of Dry Heat Resistant strains isolated from the Viking Spacecraft.</title>
        <authorList>
            <person name="Seuylemezian A."/>
            <person name="Cooper K."/>
            <person name="Vaishampayan P."/>
        </authorList>
    </citation>
    <scope>NUCLEOTIDE SEQUENCE [LARGE SCALE GENOMIC DNA]</scope>
    <source>
        <strain evidence="1 2">V32-6</strain>
    </source>
</reference>
<comment type="caution">
    <text evidence="1">The sequence shown here is derived from an EMBL/GenBank/DDBJ whole genome shotgun (WGS) entry which is preliminary data.</text>
</comment>
<accession>A0A2N5H8M9</accession>
<dbReference type="OrthoDB" id="2915544at2"/>
<proteinExistence type="predicted"/>
<dbReference type="AlphaFoldDB" id="A0A2N5H8M9"/>
<dbReference type="EMBL" id="PGVE01000088">
    <property type="protein sequence ID" value="PLS01878.1"/>
    <property type="molecule type" value="Genomic_DNA"/>
</dbReference>